<dbReference type="Proteomes" id="UP000886885">
    <property type="component" value="Chromosome 6D"/>
</dbReference>
<evidence type="ECO:0000313" key="2">
    <source>
        <dbReference type="Proteomes" id="UP000886885"/>
    </source>
</evidence>
<sequence>MMRVYLRSQCVEERMTINKAIEQHHTNRINVRKLKEKKATKYAKLKSVKKLGEVYNRIDSLEKEIYKLMEYKEVPDFEDSMHGQLRPRIKCMLPKSQT</sequence>
<dbReference type="AlphaFoldDB" id="A0A8X7ZK65"/>
<protein>
    <submittedName>
        <fullName evidence="1">Uncharacterized protein</fullName>
    </submittedName>
</protein>
<comment type="caution">
    <text evidence="1">The sequence shown here is derived from an EMBL/GenBank/DDBJ whole genome shotgun (WGS) entry which is preliminary data.</text>
</comment>
<proteinExistence type="predicted"/>
<organism evidence="1 2">
    <name type="scientific">Populus tomentosa</name>
    <name type="common">Chinese white poplar</name>
    <dbReference type="NCBI Taxonomy" id="118781"/>
    <lineage>
        <taxon>Eukaryota</taxon>
        <taxon>Viridiplantae</taxon>
        <taxon>Streptophyta</taxon>
        <taxon>Embryophyta</taxon>
        <taxon>Tracheophyta</taxon>
        <taxon>Spermatophyta</taxon>
        <taxon>Magnoliopsida</taxon>
        <taxon>eudicotyledons</taxon>
        <taxon>Gunneridae</taxon>
        <taxon>Pentapetalae</taxon>
        <taxon>rosids</taxon>
        <taxon>fabids</taxon>
        <taxon>Malpighiales</taxon>
        <taxon>Salicaceae</taxon>
        <taxon>Saliceae</taxon>
        <taxon>Populus</taxon>
    </lineage>
</organism>
<reference evidence="1" key="1">
    <citation type="journal article" date="2020" name="bioRxiv">
        <title>Hybrid origin of Populus tomentosa Carr. identified through genome sequencing and phylogenomic analysis.</title>
        <authorList>
            <person name="An X."/>
            <person name="Gao K."/>
            <person name="Chen Z."/>
            <person name="Li J."/>
            <person name="Yang X."/>
            <person name="Yang X."/>
            <person name="Zhou J."/>
            <person name="Guo T."/>
            <person name="Zhao T."/>
            <person name="Huang S."/>
            <person name="Miao D."/>
            <person name="Khan W.U."/>
            <person name="Rao P."/>
            <person name="Ye M."/>
            <person name="Lei B."/>
            <person name="Liao W."/>
            <person name="Wang J."/>
            <person name="Ji L."/>
            <person name="Li Y."/>
            <person name="Guo B."/>
            <person name="Mustafa N.S."/>
            <person name="Li S."/>
            <person name="Yun Q."/>
            <person name="Keller S.R."/>
            <person name="Mao J."/>
            <person name="Zhang R."/>
            <person name="Strauss S.H."/>
        </authorList>
    </citation>
    <scope>NUCLEOTIDE SEQUENCE</scope>
    <source>
        <strain evidence="1">GM15</strain>
        <tissue evidence="1">Leaf</tissue>
    </source>
</reference>
<keyword evidence="2" id="KW-1185">Reference proteome</keyword>
<dbReference type="EMBL" id="JAAWWB010000012">
    <property type="protein sequence ID" value="KAG6770531.1"/>
    <property type="molecule type" value="Genomic_DNA"/>
</dbReference>
<gene>
    <name evidence="1" type="ORF">POTOM_026216</name>
</gene>
<accession>A0A8X7ZK65</accession>
<name>A0A8X7ZK65_POPTO</name>
<evidence type="ECO:0000313" key="1">
    <source>
        <dbReference type="EMBL" id="KAG6770531.1"/>
    </source>
</evidence>